<gene>
    <name evidence="1" type="ORF">ACIP2Z_38680</name>
</gene>
<protein>
    <submittedName>
        <fullName evidence="1">Uncharacterized protein</fullName>
    </submittedName>
</protein>
<comment type="caution">
    <text evidence="1">The sequence shown here is derived from an EMBL/GenBank/DDBJ whole genome shotgun (WGS) entry which is preliminary data.</text>
</comment>
<name>A0ABW8FRZ1_9ACTN</name>
<dbReference type="Proteomes" id="UP001617511">
    <property type="component" value="Unassembled WGS sequence"/>
</dbReference>
<keyword evidence="2" id="KW-1185">Reference proteome</keyword>
<dbReference type="EMBL" id="JBIVGG010000022">
    <property type="protein sequence ID" value="MFJ4084855.1"/>
    <property type="molecule type" value="Genomic_DNA"/>
</dbReference>
<accession>A0ABW8FRZ1</accession>
<dbReference type="RefSeq" id="WP_402076207.1">
    <property type="nucleotide sequence ID" value="NZ_JBIVGG010000022.1"/>
</dbReference>
<reference evidence="1 2" key="1">
    <citation type="submission" date="2024-10" db="EMBL/GenBank/DDBJ databases">
        <title>The Natural Products Discovery Center: Release of the First 8490 Sequenced Strains for Exploring Actinobacteria Biosynthetic Diversity.</title>
        <authorList>
            <person name="Kalkreuter E."/>
            <person name="Kautsar S.A."/>
            <person name="Yang D."/>
            <person name="Bader C.D."/>
            <person name="Teijaro C.N."/>
            <person name="Fluegel L."/>
            <person name="Davis C.M."/>
            <person name="Simpson J.R."/>
            <person name="Lauterbach L."/>
            <person name="Steele A.D."/>
            <person name="Gui C."/>
            <person name="Meng S."/>
            <person name="Li G."/>
            <person name="Viehrig K."/>
            <person name="Ye F."/>
            <person name="Su P."/>
            <person name="Kiefer A.F."/>
            <person name="Nichols A."/>
            <person name="Cepeda A.J."/>
            <person name="Yan W."/>
            <person name="Fan B."/>
            <person name="Jiang Y."/>
            <person name="Adhikari A."/>
            <person name="Zheng C.-J."/>
            <person name="Schuster L."/>
            <person name="Cowan T.M."/>
            <person name="Smanski M.J."/>
            <person name="Chevrette M.G."/>
            <person name="De Carvalho L.P.S."/>
            <person name="Shen B."/>
        </authorList>
    </citation>
    <scope>NUCLEOTIDE SEQUENCE [LARGE SCALE GENOMIC DNA]</scope>
    <source>
        <strain evidence="1 2">NPDC089932</strain>
    </source>
</reference>
<evidence type="ECO:0000313" key="2">
    <source>
        <dbReference type="Proteomes" id="UP001617511"/>
    </source>
</evidence>
<organism evidence="1 2">
    <name type="scientific">Streptomyces iakyrus</name>
    <dbReference type="NCBI Taxonomy" id="68219"/>
    <lineage>
        <taxon>Bacteria</taxon>
        <taxon>Bacillati</taxon>
        <taxon>Actinomycetota</taxon>
        <taxon>Actinomycetes</taxon>
        <taxon>Kitasatosporales</taxon>
        <taxon>Streptomycetaceae</taxon>
        <taxon>Streptomyces</taxon>
    </lineage>
</organism>
<sequence>MSNDVADDTQADQPKALPLPTLGIIGAIARAMEEHQKEVIKPRKDAPKDPLVDSFVKEKRSDLVITVGGEEVGHYKVATTNDRFEVDDESAFDAFAEEKDEYELVFVRRKSWEDAVLKHAQRDPETGVIFDSRNGEVIPGLRFVPGGKPTGTVTWTWKKFKGQPIGKAVLLAAYRRGELNELLRETPELMPMAQPGARDE</sequence>
<evidence type="ECO:0000313" key="1">
    <source>
        <dbReference type="EMBL" id="MFJ4084855.1"/>
    </source>
</evidence>
<proteinExistence type="predicted"/>